<dbReference type="AlphaFoldDB" id="A0A250X9N9"/>
<dbReference type="PANTHER" id="PTHR11441:SF0">
    <property type="entry name" value="THYMIDINE KINASE, CYTOSOLIC"/>
    <property type="match status" value="1"/>
</dbReference>
<evidence type="ECO:0000256" key="2">
    <source>
        <dbReference type="ARBA" id="ARBA00012118"/>
    </source>
</evidence>
<protein>
    <recommendedName>
        <fullName evidence="2 11">Thymidine kinase</fullName>
        <ecNumber evidence="2 11">2.7.1.21</ecNumber>
    </recommendedName>
</protein>
<keyword evidence="8" id="KW-0862">Zinc</keyword>
<dbReference type="GO" id="GO:0046104">
    <property type="term" value="P:thymidine metabolic process"/>
    <property type="evidence" value="ECO:0007669"/>
    <property type="project" value="TreeGrafter"/>
</dbReference>
<dbReference type="Proteomes" id="UP000232323">
    <property type="component" value="Unassembled WGS sequence"/>
</dbReference>
<evidence type="ECO:0000256" key="3">
    <source>
        <dbReference type="ARBA" id="ARBA00022634"/>
    </source>
</evidence>
<reference evidence="13 14" key="1">
    <citation type="submission" date="2017-08" db="EMBL/GenBank/DDBJ databases">
        <title>Acidophilic green algal genome provides insights into adaptation to an acidic environment.</title>
        <authorList>
            <person name="Hirooka S."/>
            <person name="Hirose Y."/>
            <person name="Kanesaki Y."/>
            <person name="Higuchi S."/>
            <person name="Fujiwara T."/>
            <person name="Onuma R."/>
            <person name="Era A."/>
            <person name="Ohbayashi R."/>
            <person name="Uzuka A."/>
            <person name="Nozaki H."/>
            <person name="Yoshikawa H."/>
            <person name="Miyagishima S.Y."/>
        </authorList>
    </citation>
    <scope>NUCLEOTIDE SEQUENCE [LARGE SCALE GENOMIC DNA]</scope>
    <source>
        <strain evidence="13 14">NIES-2499</strain>
    </source>
</reference>
<evidence type="ECO:0000256" key="8">
    <source>
        <dbReference type="ARBA" id="ARBA00022833"/>
    </source>
</evidence>
<dbReference type="STRING" id="1157962.A0A250X9N9"/>
<keyword evidence="4 11" id="KW-0808">Transferase</keyword>
<dbReference type="FunFam" id="3.40.50.300:FF:000948">
    <property type="entry name" value="Thymidine kinase"/>
    <property type="match status" value="1"/>
</dbReference>
<name>A0A250X9N9_9CHLO</name>
<proteinExistence type="inferred from homology"/>
<dbReference type="Pfam" id="PF00265">
    <property type="entry name" value="TK"/>
    <property type="match status" value="1"/>
</dbReference>
<comment type="caution">
    <text evidence="13">The sequence shown here is derived from an EMBL/GenBank/DDBJ whole genome shotgun (WGS) entry which is preliminary data.</text>
</comment>
<keyword evidence="9 11" id="KW-0067">ATP-binding</keyword>
<evidence type="ECO:0000313" key="14">
    <source>
        <dbReference type="Proteomes" id="UP000232323"/>
    </source>
</evidence>
<accession>A0A250X9N9</accession>
<evidence type="ECO:0000256" key="6">
    <source>
        <dbReference type="ARBA" id="ARBA00022741"/>
    </source>
</evidence>
<gene>
    <name evidence="13" type="ORF">CEUSTIGMA_g7228.t1</name>
</gene>
<organism evidence="13 14">
    <name type="scientific">Chlamydomonas eustigma</name>
    <dbReference type="NCBI Taxonomy" id="1157962"/>
    <lineage>
        <taxon>Eukaryota</taxon>
        <taxon>Viridiplantae</taxon>
        <taxon>Chlorophyta</taxon>
        <taxon>core chlorophytes</taxon>
        <taxon>Chlorophyceae</taxon>
        <taxon>CS clade</taxon>
        <taxon>Chlamydomonadales</taxon>
        <taxon>Chlamydomonadaceae</taxon>
        <taxon>Chlamydomonas</taxon>
    </lineage>
</organism>
<dbReference type="InterPro" id="IPR020633">
    <property type="entry name" value="Thymidine_kinase_CS"/>
</dbReference>
<dbReference type="EC" id="2.7.1.21" evidence="2 11"/>
<dbReference type="Gene3D" id="3.40.50.300">
    <property type="entry name" value="P-loop containing nucleotide triphosphate hydrolases"/>
    <property type="match status" value="1"/>
</dbReference>
<dbReference type="GO" id="GO:0046872">
    <property type="term" value="F:metal ion binding"/>
    <property type="evidence" value="ECO:0007669"/>
    <property type="project" value="UniProtKB-KW"/>
</dbReference>
<evidence type="ECO:0000256" key="7">
    <source>
        <dbReference type="ARBA" id="ARBA00022777"/>
    </source>
</evidence>
<dbReference type="InterPro" id="IPR027417">
    <property type="entry name" value="P-loop_NTPase"/>
</dbReference>
<comment type="similarity">
    <text evidence="1 12">Belongs to the thymidine kinase family.</text>
</comment>
<keyword evidence="14" id="KW-1185">Reference proteome</keyword>
<dbReference type="InterPro" id="IPR001267">
    <property type="entry name" value="Thymidine_kinase"/>
</dbReference>
<dbReference type="PROSITE" id="PS00603">
    <property type="entry name" value="TK_CELLULAR_TYPE"/>
    <property type="match status" value="1"/>
</dbReference>
<dbReference type="SUPFAM" id="SSF52540">
    <property type="entry name" value="P-loop containing nucleoside triphosphate hydrolases"/>
    <property type="match status" value="1"/>
</dbReference>
<dbReference type="EMBL" id="BEGY01000045">
    <property type="protein sequence ID" value="GAX79788.1"/>
    <property type="molecule type" value="Genomic_DNA"/>
</dbReference>
<evidence type="ECO:0000256" key="9">
    <source>
        <dbReference type="ARBA" id="ARBA00022840"/>
    </source>
</evidence>
<keyword evidence="6 11" id="KW-0547">Nucleotide-binding</keyword>
<keyword evidence="5" id="KW-0479">Metal-binding</keyword>
<evidence type="ECO:0000256" key="4">
    <source>
        <dbReference type="ARBA" id="ARBA00022679"/>
    </source>
</evidence>
<dbReference type="GO" id="GO:0004797">
    <property type="term" value="F:thymidine kinase activity"/>
    <property type="evidence" value="ECO:0007669"/>
    <property type="project" value="UniProtKB-EC"/>
</dbReference>
<evidence type="ECO:0000256" key="11">
    <source>
        <dbReference type="RuleBase" id="RU000544"/>
    </source>
</evidence>
<keyword evidence="7 11" id="KW-0418">Kinase</keyword>
<dbReference type="GO" id="GO:0005524">
    <property type="term" value="F:ATP binding"/>
    <property type="evidence" value="ECO:0007669"/>
    <property type="project" value="UniProtKB-KW"/>
</dbReference>
<dbReference type="SUPFAM" id="SSF57716">
    <property type="entry name" value="Glucocorticoid receptor-like (DNA-binding domain)"/>
    <property type="match status" value="1"/>
</dbReference>
<dbReference type="OrthoDB" id="439028at2759"/>
<evidence type="ECO:0000256" key="1">
    <source>
        <dbReference type="ARBA" id="ARBA00007587"/>
    </source>
</evidence>
<evidence type="ECO:0000313" key="13">
    <source>
        <dbReference type="EMBL" id="GAX79788.1"/>
    </source>
</evidence>
<evidence type="ECO:0000256" key="10">
    <source>
        <dbReference type="ARBA" id="ARBA00048254"/>
    </source>
</evidence>
<keyword evidence="3 11" id="KW-0237">DNA synthesis</keyword>
<evidence type="ECO:0000256" key="12">
    <source>
        <dbReference type="RuleBase" id="RU004165"/>
    </source>
</evidence>
<dbReference type="GO" id="GO:0071897">
    <property type="term" value="P:DNA biosynthetic process"/>
    <property type="evidence" value="ECO:0007669"/>
    <property type="project" value="UniProtKB-KW"/>
</dbReference>
<evidence type="ECO:0000256" key="5">
    <source>
        <dbReference type="ARBA" id="ARBA00022723"/>
    </source>
</evidence>
<dbReference type="PANTHER" id="PTHR11441">
    <property type="entry name" value="THYMIDINE KINASE"/>
    <property type="match status" value="1"/>
</dbReference>
<dbReference type="Gene3D" id="3.30.60.20">
    <property type="match status" value="1"/>
</dbReference>
<sequence length="235" mass="25852">MLSNLSSPAKASFRRAGEYVHETQKITSKLFSSYVDEIKQEDITAKPMQCGTVELIIGPMFAGKSTELLRRVRKAKHSGCQVAVVKSSMDTRYIQQHVTTHDGDHLPCITSSTLLPLLDSHLKNVDIIAVDEAQFFPDLIEFVLEASESKKKSVIIAGLDGDFKRQRFGQILDIVPMADAVTKLSGKCHFCGGKSLFSLRVAADGRQALIGGLESYLPVCRNHYVDLSQTRGAPL</sequence>
<comment type="catalytic activity">
    <reaction evidence="10 11">
        <text>thymidine + ATP = dTMP + ADP + H(+)</text>
        <dbReference type="Rhea" id="RHEA:19129"/>
        <dbReference type="ChEBI" id="CHEBI:15378"/>
        <dbReference type="ChEBI" id="CHEBI:17748"/>
        <dbReference type="ChEBI" id="CHEBI:30616"/>
        <dbReference type="ChEBI" id="CHEBI:63528"/>
        <dbReference type="ChEBI" id="CHEBI:456216"/>
        <dbReference type="EC" id="2.7.1.21"/>
    </reaction>
</comment>